<evidence type="ECO:0000256" key="3">
    <source>
        <dbReference type="ARBA" id="ARBA00022475"/>
    </source>
</evidence>
<evidence type="ECO:0000256" key="7">
    <source>
        <dbReference type="RuleBase" id="RU363032"/>
    </source>
</evidence>
<dbReference type="InterPro" id="IPR000515">
    <property type="entry name" value="MetI-like"/>
</dbReference>
<keyword evidence="4 7" id="KW-0812">Transmembrane</keyword>
<feature type="transmembrane region" description="Helical" evidence="7">
    <location>
        <begin position="248"/>
        <end position="271"/>
    </location>
</feature>
<feature type="transmembrane region" description="Helical" evidence="7">
    <location>
        <begin position="184"/>
        <end position="206"/>
    </location>
</feature>
<dbReference type="PANTHER" id="PTHR30465">
    <property type="entry name" value="INNER MEMBRANE ABC TRANSPORTER"/>
    <property type="match status" value="1"/>
</dbReference>
<dbReference type="Proteomes" id="UP001649381">
    <property type="component" value="Unassembled WGS sequence"/>
</dbReference>
<keyword evidence="3" id="KW-1003">Cell membrane</keyword>
<keyword evidence="2 7" id="KW-0813">Transport</keyword>
<dbReference type="RefSeq" id="WP_236332762.1">
    <property type="nucleotide sequence ID" value="NZ_JAKIJS010000001.1"/>
</dbReference>
<dbReference type="PROSITE" id="PS51257">
    <property type="entry name" value="PROKAR_LIPOPROTEIN"/>
    <property type="match status" value="1"/>
</dbReference>
<dbReference type="PROSITE" id="PS50928">
    <property type="entry name" value="ABC_TM1"/>
    <property type="match status" value="1"/>
</dbReference>
<dbReference type="EMBL" id="JAKIJS010000001">
    <property type="protein sequence ID" value="MCF6137291.1"/>
    <property type="molecule type" value="Genomic_DNA"/>
</dbReference>
<keyword evidence="10" id="KW-1185">Reference proteome</keyword>
<gene>
    <name evidence="9" type="ORF">L2716_06065</name>
</gene>
<feature type="transmembrane region" description="Helical" evidence="7">
    <location>
        <begin position="12"/>
        <end position="30"/>
    </location>
</feature>
<feature type="transmembrane region" description="Helical" evidence="7">
    <location>
        <begin position="150"/>
        <end position="172"/>
    </location>
</feature>
<keyword evidence="5 7" id="KW-1133">Transmembrane helix</keyword>
<feature type="transmembrane region" description="Helical" evidence="7">
    <location>
        <begin position="107"/>
        <end position="129"/>
    </location>
</feature>
<evidence type="ECO:0000256" key="2">
    <source>
        <dbReference type="ARBA" id="ARBA00022448"/>
    </source>
</evidence>
<dbReference type="Pfam" id="PF00528">
    <property type="entry name" value="BPD_transp_1"/>
    <property type="match status" value="1"/>
</dbReference>
<evidence type="ECO:0000256" key="6">
    <source>
        <dbReference type="ARBA" id="ARBA00023136"/>
    </source>
</evidence>
<dbReference type="PANTHER" id="PTHR30465:SF44">
    <property type="entry name" value="ABC-TYPE DIPEPTIDE_OLIGOPEPTIDE TRANSPORT SYSTEM, PERMEASE COMPONENT"/>
    <property type="match status" value="1"/>
</dbReference>
<keyword evidence="6 7" id="KW-0472">Membrane</keyword>
<comment type="caution">
    <text evidence="9">The sequence shown here is derived from an EMBL/GenBank/DDBJ whole genome shotgun (WGS) entry which is preliminary data.</text>
</comment>
<dbReference type="Gene3D" id="1.10.3720.10">
    <property type="entry name" value="MetI-like"/>
    <property type="match status" value="1"/>
</dbReference>
<evidence type="ECO:0000313" key="9">
    <source>
        <dbReference type="EMBL" id="MCF6137291.1"/>
    </source>
</evidence>
<comment type="subcellular location">
    <subcellularLocation>
        <location evidence="1 7">Cell membrane</location>
        <topology evidence="1 7">Multi-pass membrane protein</topology>
    </subcellularLocation>
</comment>
<evidence type="ECO:0000256" key="5">
    <source>
        <dbReference type="ARBA" id="ARBA00022989"/>
    </source>
</evidence>
<protein>
    <submittedName>
        <fullName evidence="9">ABC transporter permease subunit</fullName>
    </submittedName>
</protein>
<feature type="transmembrane region" description="Helical" evidence="7">
    <location>
        <begin position="283"/>
        <end position="304"/>
    </location>
</feature>
<sequence>MRNFLAITGIKALLTVIGIVLFGCLPFLLFNMEANKEILYLINQKKMSNASYLVDEIMFNWKGYMGQIATTLRELSTFWELTYSTKTGQITPVFPEFRELYLKSASYFLGGLVVAVCVSTLLVHIIMMTSKKMRRAIKAVLTILKSLPDVFYIIIVQIAIIMVFRQTGVVLFNTSHTFGDRAVFFPIMILSILPTVYFVKFLLLAFEDQEESLYVELARGKGIARFRIISIHIFRNAVPSLRNHFKTIFWIMLSNWLMVEIFMNFNGLMMFLLENGPLNPSLFILGVLTIFVPYFLISVLHSLISMSVKNATLRRGMEDAA</sequence>
<accession>A0ABS9GZU8</accession>
<comment type="similarity">
    <text evidence="7">Belongs to the binding-protein-dependent transport system permease family.</text>
</comment>
<dbReference type="SUPFAM" id="SSF161098">
    <property type="entry name" value="MetI-like"/>
    <property type="match status" value="1"/>
</dbReference>
<evidence type="ECO:0000313" key="10">
    <source>
        <dbReference type="Proteomes" id="UP001649381"/>
    </source>
</evidence>
<proteinExistence type="inferred from homology"/>
<evidence type="ECO:0000256" key="1">
    <source>
        <dbReference type="ARBA" id="ARBA00004651"/>
    </source>
</evidence>
<evidence type="ECO:0000259" key="8">
    <source>
        <dbReference type="PROSITE" id="PS50928"/>
    </source>
</evidence>
<reference evidence="9 10" key="1">
    <citation type="submission" date="2022-01" db="EMBL/GenBank/DDBJ databases">
        <title>Alkalihalobacillus sp. EGI L200015, a novel bacterium isolated from a salt lake sediment.</title>
        <authorList>
            <person name="Gao L."/>
            <person name="Fang B.-Z."/>
            <person name="Li W.-J."/>
        </authorList>
    </citation>
    <scope>NUCLEOTIDE SEQUENCE [LARGE SCALE GENOMIC DNA]</scope>
    <source>
        <strain evidence="9 10">KCTC 12718</strain>
    </source>
</reference>
<feature type="domain" description="ABC transmembrane type-1" evidence="8">
    <location>
        <begin position="101"/>
        <end position="301"/>
    </location>
</feature>
<dbReference type="InterPro" id="IPR035906">
    <property type="entry name" value="MetI-like_sf"/>
</dbReference>
<organism evidence="9 10">
    <name type="scientific">Pseudalkalibacillus berkeleyi</name>
    <dbReference type="NCBI Taxonomy" id="1069813"/>
    <lineage>
        <taxon>Bacteria</taxon>
        <taxon>Bacillati</taxon>
        <taxon>Bacillota</taxon>
        <taxon>Bacilli</taxon>
        <taxon>Bacillales</taxon>
        <taxon>Fictibacillaceae</taxon>
        <taxon>Pseudalkalibacillus</taxon>
    </lineage>
</organism>
<evidence type="ECO:0000256" key="4">
    <source>
        <dbReference type="ARBA" id="ARBA00022692"/>
    </source>
</evidence>
<name>A0ABS9GZU8_9BACL</name>